<keyword evidence="2" id="KW-1185">Reference proteome</keyword>
<proteinExistence type="predicted"/>
<reference evidence="1" key="1">
    <citation type="submission" date="2020-05" db="EMBL/GenBank/DDBJ databases">
        <title>Phylogenomic resolution of chytrid fungi.</title>
        <authorList>
            <person name="Stajich J.E."/>
            <person name="Amses K."/>
            <person name="Simmons R."/>
            <person name="Seto K."/>
            <person name="Myers J."/>
            <person name="Bonds A."/>
            <person name="Quandt C.A."/>
            <person name="Barry K."/>
            <person name="Liu P."/>
            <person name="Grigoriev I."/>
            <person name="Longcore J.E."/>
            <person name="James T.Y."/>
        </authorList>
    </citation>
    <scope>NUCLEOTIDE SEQUENCE</scope>
    <source>
        <strain evidence="1">JEL0379</strain>
    </source>
</reference>
<gene>
    <name evidence="1" type="ORF">HDU87_001135</name>
</gene>
<evidence type="ECO:0000313" key="2">
    <source>
        <dbReference type="Proteomes" id="UP001212152"/>
    </source>
</evidence>
<comment type="caution">
    <text evidence="1">The sequence shown here is derived from an EMBL/GenBank/DDBJ whole genome shotgun (WGS) entry which is preliminary data.</text>
</comment>
<evidence type="ECO:0000313" key="1">
    <source>
        <dbReference type="EMBL" id="KAJ3181525.1"/>
    </source>
</evidence>
<dbReference type="EMBL" id="JADGJQ010000012">
    <property type="protein sequence ID" value="KAJ3181525.1"/>
    <property type="molecule type" value="Genomic_DNA"/>
</dbReference>
<accession>A0AAD5TSZ2</accession>
<organism evidence="1 2">
    <name type="scientific">Geranomyces variabilis</name>
    <dbReference type="NCBI Taxonomy" id="109894"/>
    <lineage>
        <taxon>Eukaryota</taxon>
        <taxon>Fungi</taxon>
        <taxon>Fungi incertae sedis</taxon>
        <taxon>Chytridiomycota</taxon>
        <taxon>Chytridiomycota incertae sedis</taxon>
        <taxon>Chytridiomycetes</taxon>
        <taxon>Spizellomycetales</taxon>
        <taxon>Powellomycetaceae</taxon>
        <taxon>Geranomyces</taxon>
    </lineage>
</organism>
<sequence length="233" mass="25817">MSGNRFAALADDYAPPLPAIVTKPTATLKRVVSSKQADDPVFPAEFLTRGLPERFQSTVYHSKTLDPSVTRRMFLRWRLPQVCIDNPTDVTNPYYIALIKAGWCGYSVSKHFIGDRFVDGVGPVWCFCRYGRSRTVLDRPVSSLAGTVLEAGTKIFIAGQHEDGSDPDFFIYNDVTVVFPNGDIKIHQYPHEVFPPTDGHSATLLGNHVWLIGSVGYRGARGKKAQVCVLDLT</sequence>
<protein>
    <submittedName>
        <fullName evidence="1">Uncharacterized protein</fullName>
    </submittedName>
</protein>
<dbReference type="AlphaFoldDB" id="A0AAD5TSZ2"/>
<name>A0AAD5TSZ2_9FUNG</name>
<dbReference type="Proteomes" id="UP001212152">
    <property type="component" value="Unassembled WGS sequence"/>
</dbReference>